<gene>
    <name evidence="1" type="ORF">LCGC14_2516180</name>
</gene>
<name>A0A0F9D9B5_9ZZZZ</name>
<dbReference type="EMBL" id="LAZR01040480">
    <property type="protein sequence ID" value="KKL14386.1"/>
    <property type="molecule type" value="Genomic_DNA"/>
</dbReference>
<protein>
    <submittedName>
        <fullName evidence="1">Uncharacterized protein</fullName>
    </submittedName>
</protein>
<reference evidence="1" key="1">
    <citation type="journal article" date="2015" name="Nature">
        <title>Complex archaea that bridge the gap between prokaryotes and eukaryotes.</title>
        <authorList>
            <person name="Spang A."/>
            <person name="Saw J.H."/>
            <person name="Jorgensen S.L."/>
            <person name="Zaremba-Niedzwiedzka K."/>
            <person name="Martijn J."/>
            <person name="Lind A.E."/>
            <person name="van Eijk R."/>
            <person name="Schleper C."/>
            <person name="Guy L."/>
            <person name="Ettema T.J."/>
        </authorList>
    </citation>
    <scope>NUCLEOTIDE SEQUENCE</scope>
</reference>
<sequence>MSEFHIHEGWKVERGAADEVRIWNAKQRALLIMDAETWASVVAHVAAGGDTGENFAAALRLYHGER</sequence>
<comment type="caution">
    <text evidence="1">The sequence shown here is derived from an EMBL/GenBank/DDBJ whole genome shotgun (WGS) entry which is preliminary data.</text>
</comment>
<organism evidence="1">
    <name type="scientific">marine sediment metagenome</name>
    <dbReference type="NCBI Taxonomy" id="412755"/>
    <lineage>
        <taxon>unclassified sequences</taxon>
        <taxon>metagenomes</taxon>
        <taxon>ecological metagenomes</taxon>
    </lineage>
</organism>
<proteinExistence type="predicted"/>
<evidence type="ECO:0000313" key="1">
    <source>
        <dbReference type="EMBL" id="KKL14386.1"/>
    </source>
</evidence>
<accession>A0A0F9D9B5</accession>
<dbReference type="AlphaFoldDB" id="A0A0F9D9B5"/>